<evidence type="ECO:0000256" key="2">
    <source>
        <dbReference type="SAM" id="MobiDB-lite"/>
    </source>
</evidence>
<dbReference type="PANTHER" id="PTHR47481">
    <property type="match status" value="1"/>
</dbReference>
<reference evidence="5" key="1">
    <citation type="journal article" date="2021" name="Proc. Natl. Acad. Sci. U.S.A.">
        <title>Three genomes in the algal genus Volvox reveal the fate of a haploid sex-determining region after a transition to homothallism.</title>
        <authorList>
            <person name="Yamamoto K."/>
            <person name="Hamaji T."/>
            <person name="Kawai-Toyooka H."/>
            <person name="Matsuzaki R."/>
            <person name="Takahashi F."/>
            <person name="Nishimura Y."/>
            <person name="Kawachi M."/>
            <person name="Noguchi H."/>
            <person name="Minakuchi Y."/>
            <person name="Umen J.G."/>
            <person name="Toyoda A."/>
            <person name="Nozaki H."/>
        </authorList>
    </citation>
    <scope>NUCLEOTIDE SEQUENCE</scope>
    <source>
        <strain evidence="5">NIES-3780</strain>
    </source>
</reference>
<dbReference type="InterPro" id="IPR001878">
    <property type="entry name" value="Znf_CCHC"/>
</dbReference>
<gene>
    <name evidence="5" type="ORF">Vafri_3149</name>
</gene>
<dbReference type="InterPro" id="IPR054722">
    <property type="entry name" value="PolX-like_BBD"/>
</dbReference>
<dbReference type="PROSITE" id="PS50994">
    <property type="entry name" value="INTEGRASE"/>
    <property type="match status" value="1"/>
</dbReference>
<feature type="region of interest" description="Disordered" evidence="2">
    <location>
        <begin position="241"/>
        <end position="295"/>
    </location>
</feature>
<feature type="compositionally biased region" description="Basic and acidic residues" evidence="2">
    <location>
        <begin position="277"/>
        <end position="287"/>
    </location>
</feature>
<organism evidence="5 6">
    <name type="scientific">Volvox africanus</name>
    <dbReference type="NCBI Taxonomy" id="51714"/>
    <lineage>
        <taxon>Eukaryota</taxon>
        <taxon>Viridiplantae</taxon>
        <taxon>Chlorophyta</taxon>
        <taxon>core chlorophytes</taxon>
        <taxon>Chlorophyceae</taxon>
        <taxon>CS clade</taxon>
        <taxon>Chlamydomonadales</taxon>
        <taxon>Volvocaceae</taxon>
        <taxon>Volvox</taxon>
    </lineage>
</organism>
<evidence type="ECO:0000313" key="6">
    <source>
        <dbReference type="Proteomes" id="UP000747399"/>
    </source>
</evidence>
<dbReference type="PROSITE" id="PS50158">
    <property type="entry name" value="ZF_CCHC"/>
    <property type="match status" value="1"/>
</dbReference>
<comment type="caution">
    <text evidence="5">The sequence shown here is derived from an EMBL/GenBank/DDBJ whole genome shotgun (WGS) entry which is preliminary data.</text>
</comment>
<dbReference type="Pfam" id="PF22936">
    <property type="entry name" value="Pol_BBD"/>
    <property type="match status" value="1"/>
</dbReference>
<name>A0A8J4ESK0_9CHLO</name>
<dbReference type="SUPFAM" id="SSF53098">
    <property type="entry name" value="Ribonuclease H-like"/>
    <property type="match status" value="1"/>
</dbReference>
<dbReference type="Proteomes" id="UP000747399">
    <property type="component" value="Unassembled WGS sequence"/>
</dbReference>
<dbReference type="AlphaFoldDB" id="A0A8J4ESK0"/>
<evidence type="ECO:0008006" key="7">
    <source>
        <dbReference type="Google" id="ProtNLM"/>
    </source>
</evidence>
<dbReference type="Gene3D" id="3.30.420.10">
    <property type="entry name" value="Ribonuclease H-like superfamily/Ribonuclease H"/>
    <property type="match status" value="1"/>
</dbReference>
<dbReference type="GO" id="GO:0003676">
    <property type="term" value="F:nucleic acid binding"/>
    <property type="evidence" value="ECO:0007669"/>
    <property type="project" value="InterPro"/>
</dbReference>
<keyword evidence="1" id="KW-0479">Metal-binding</keyword>
<protein>
    <recommendedName>
        <fullName evidence="7">Integrase catalytic domain-containing protein</fullName>
    </recommendedName>
</protein>
<keyword evidence="1" id="KW-0862">Zinc</keyword>
<proteinExistence type="predicted"/>
<evidence type="ECO:0000259" key="4">
    <source>
        <dbReference type="PROSITE" id="PS50994"/>
    </source>
</evidence>
<evidence type="ECO:0000259" key="3">
    <source>
        <dbReference type="PROSITE" id="PS50158"/>
    </source>
</evidence>
<dbReference type="PANTHER" id="PTHR47481:SF31">
    <property type="entry name" value="OS01G0873500 PROTEIN"/>
    <property type="match status" value="1"/>
</dbReference>
<dbReference type="InterPro" id="IPR036397">
    <property type="entry name" value="RNaseH_sf"/>
</dbReference>
<feature type="domain" description="CCHC-type" evidence="3">
    <location>
        <begin position="223"/>
        <end position="234"/>
    </location>
</feature>
<dbReference type="GO" id="GO:0015074">
    <property type="term" value="P:DNA integration"/>
    <property type="evidence" value="ECO:0007669"/>
    <property type="project" value="InterPro"/>
</dbReference>
<keyword evidence="1" id="KW-0863">Zinc-finger</keyword>
<sequence>MGKGTLKEPLGLSNYATWSFRFEALMHEEKISRWLREDPMTDEDVEASHLVRDYMIKNVQDCHLPVLRAANNARQAWDVLAAVFAANSNARKSQLLAELSGVHMGSAEVLPFYIARVRNLYTDLLQVGHPITEREVCFQLLNGLSKKFSMIMAILMSCSILTLENVSSQLLAFEKRVDVENAREESAAFSGVGQGDGRRAGPSTRGGSNFPAPGRGRGGPLHCWRCGEPGHIARLYQRPQVPQLSGPTGQASGSQDRSGGSSYHRDGESRQGVAGNDTRKSSERGSERPGNSAFMTHGSYRMDGWYIDSGASQHITYDERDLINVRRLDASSRFDIYSIGGEVLRPVAMGTLVLAPNFCSGLTATIADVYLIPESQVKVLSVAVMSKTGVVVRFDESIVTICRHGRVVLTGHREGNLYSLECRAASDGGQRGEFVGATHAKPANEVENLWHRRYGHIGVGQFEHLSRGRHASTGHKSERSMELVHMDVCGPMPEESPNRSRYMTVLYDDYTKFSAVAFTDTKEAVKEKVVTMITQLENMCGNQTWEIRSDRGGEFLNEELRSFFCRLGD</sequence>
<feature type="compositionally biased region" description="Polar residues" evidence="2">
    <location>
        <begin position="241"/>
        <end position="261"/>
    </location>
</feature>
<feature type="domain" description="Integrase catalytic" evidence="4">
    <location>
        <begin position="476"/>
        <end position="569"/>
    </location>
</feature>
<dbReference type="Pfam" id="PF00098">
    <property type="entry name" value="zf-CCHC"/>
    <property type="match status" value="1"/>
</dbReference>
<dbReference type="Pfam" id="PF14223">
    <property type="entry name" value="Retrotran_gag_2"/>
    <property type="match status" value="1"/>
</dbReference>
<dbReference type="InterPro" id="IPR012337">
    <property type="entry name" value="RNaseH-like_sf"/>
</dbReference>
<evidence type="ECO:0000313" key="5">
    <source>
        <dbReference type="EMBL" id="GIL46074.1"/>
    </source>
</evidence>
<keyword evidence="6" id="KW-1185">Reference proteome</keyword>
<feature type="region of interest" description="Disordered" evidence="2">
    <location>
        <begin position="185"/>
        <end position="216"/>
    </location>
</feature>
<accession>A0A8J4ESK0</accession>
<dbReference type="GO" id="GO:0008270">
    <property type="term" value="F:zinc ion binding"/>
    <property type="evidence" value="ECO:0007669"/>
    <property type="project" value="UniProtKB-KW"/>
</dbReference>
<dbReference type="InterPro" id="IPR001584">
    <property type="entry name" value="Integrase_cat-core"/>
</dbReference>
<dbReference type="EMBL" id="BNCO01000003">
    <property type="protein sequence ID" value="GIL46074.1"/>
    <property type="molecule type" value="Genomic_DNA"/>
</dbReference>
<evidence type="ECO:0000256" key="1">
    <source>
        <dbReference type="PROSITE-ProRule" id="PRU00047"/>
    </source>
</evidence>